<evidence type="ECO:0000313" key="2">
    <source>
        <dbReference type="Proteomes" id="UP001321760"/>
    </source>
</evidence>
<dbReference type="Proteomes" id="UP001321760">
    <property type="component" value="Unassembled WGS sequence"/>
</dbReference>
<dbReference type="AlphaFoldDB" id="A0AAV9GVS4"/>
<accession>A0AAV9GVS4</accession>
<organism evidence="1 2">
    <name type="scientific">Podospora aff. communis PSN243</name>
    <dbReference type="NCBI Taxonomy" id="3040156"/>
    <lineage>
        <taxon>Eukaryota</taxon>
        <taxon>Fungi</taxon>
        <taxon>Dikarya</taxon>
        <taxon>Ascomycota</taxon>
        <taxon>Pezizomycotina</taxon>
        <taxon>Sordariomycetes</taxon>
        <taxon>Sordariomycetidae</taxon>
        <taxon>Sordariales</taxon>
        <taxon>Podosporaceae</taxon>
        <taxon>Podospora</taxon>
    </lineage>
</organism>
<comment type="caution">
    <text evidence="1">The sequence shown here is derived from an EMBL/GenBank/DDBJ whole genome shotgun (WGS) entry which is preliminary data.</text>
</comment>
<proteinExistence type="predicted"/>
<reference evidence="1" key="2">
    <citation type="submission" date="2023-05" db="EMBL/GenBank/DDBJ databases">
        <authorList>
            <consortium name="Lawrence Berkeley National Laboratory"/>
            <person name="Steindorff A."/>
            <person name="Hensen N."/>
            <person name="Bonometti L."/>
            <person name="Westerberg I."/>
            <person name="Brannstrom I.O."/>
            <person name="Guillou S."/>
            <person name="Cros-Aarteil S."/>
            <person name="Calhoun S."/>
            <person name="Haridas S."/>
            <person name="Kuo A."/>
            <person name="Mondo S."/>
            <person name="Pangilinan J."/>
            <person name="Riley R."/>
            <person name="Labutti K."/>
            <person name="Andreopoulos B."/>
            <person name="Lipzen A."/>
            <person name="Chen C."/>
            <person name="Yanf M."/>
            <person name="Daum C."/>
            <person name="Ng V."/>
            <person name="Clum A."/>
            <person name="Ohm R."/>
            <person name="Martin F."/>
            <person name="Silar P."/>
            <person name="Natvig D."/>
            <person name="Lalanne C."/>
            <person name="Gautier V."/>
            <person name="Ament-Velasquez S.L."/>
            <person name="Kruys A."/>
            <person name="Hutchinson M.I."/>
            <person name="Powell A.J."/>
            <person name="Barry K."/>
            <person name="Miller A.N."/>
            <person name="Grigoriev I.V."/>
            <person name="Debuchy R."/>
            <person name="Gladieux P."/>
            <person name="Thoren M.H."/>
            <person name="Johannesson H."/>
        </authorList>
    </citation>
    <scope>NUCLEOTIDE SEQUENCE</scope>
    <source>
        <strain evidence="1">PSN243</strain>
    </source>
</reference>
<evidence type="ECO:0000313" key="1">
    <source>
        <dbReference type="EMBL" id="KAK4452753.1"/>
    </source>
</evidence>
<gene>
    <name evidence="1" type="ORF">QBC34DRAFT_377252</name>
</gene>
<dbReference type="EMBL" id="MU865923">
    <property type="protein sequence ID" value="KAK4452753.1"/>
    <property type="molecule type" value="Genomic_DNA"/>
</dbReference>
<name>A0AAV9GVS4_9PEZI</name>
<sequence>MEGAGDYSEEFYKAKYENRAFALRNLPYDLRTEIIELKVQGWLGDMHCTFHWPKLSNKKPLPSGSYHHGQCMVECETPWSADRAVNVLRAGGKTMGMDNRKLRVVSLGNGDGLENVQSVANLAQWTVAPGQVVPSFGSFDPSGTWIPNQYQDLAAAIARASQAVEHGTASLNYLHNSIGELRYLIDNVSGGYHYPGQYYWEQ</sequence>
<keyword evidence="2" id="KW-1185">Reference proteome</keyword>
<reference evidence="1" key="1">
    <citation type="journal article" date="2023" name="Mol. Phylogenet. Evol.">
        <title>Genome-scale phylogeny and comparative genomics of the fungal order Sordariales.</title>
        <authorList>
            <person name="Hensen N."/>
            <person name="Bonometti L."/>
            <person name="Westerberg I."/>
            <person name="Brannstrom I.O."/>
            <person name="Guillou S."/>
            <person name="Cros-Aarteil S."/>
            <person name="Calhoun S."/>
            <person name="Haridas S."/>
            <person name="Kuo A."/>
            <person name="Mondo S."/>
            <person name="Pangilinan J."/>
            <person name="Riley R."/>
            <person name="LaButti K."/>
            <person name="Andreopoulos B."/>
            <person name="Lipzen A."/>
            <person name="Chen C."/>
            <person name="Yan M."/>
            <person name="Daum C."/>
            <person name="Ng V."/>
            <person name="Clum A."/>
            <person name="Steindorff A."/>
            <person name="Ohm R.A."/>
            <person name="Martin F."/>
            <person name="Silar P."/>
            <person name="Natvig D.O."/>
            <person name="Lalanne C."/>
            <person name="Gautier V."/>
            <person name="Ament-Velasquez S.L."/>
            <person name="Kruys A."/>
            <person name="Hutchinson M.I."/>
            <person name="Powell A.J."/>
            <person name="Barry K."/>
            <person name="Miller A.N."/>
            <person name="Grigoriev I.V."/>
            <person name="Debuchy R."/>
            <person name="Gladieux P."/>
            <person name="Hiltunen Thoren M."/>
            <person name="Johannesson H."/>
        </authorList>
    </citation>
    <scope>NUCLEOTIDE SEQUENCE</scope>
    <source>
        <strain evidence="1">PSN243</strain>
    </source>
</reference>
<protein>
    <submittedName>
        <fullName evidence="1">Uncharacterized protein</fullName>
    </submittedName>
</protein>